<dbReference type="EMBL" id="CAEZYY010000051">
    <property type="protein sequence ID" value="CAB4769813.1"/>
    <property type="molecule type" value="Genomic_DNA"/>
</dbReference>
<dbReference type="EMBL" id="CAEZXX010000066">
    <property type="protein sequence ID" value="CAB4709902.1"/>
    <property type="molecule type" value="Genomic_DNA"/>
</dbReference>
<accession>A0A6J6VFM7</accession>
<evidence type="ECO:0000313" key="2">
    <source>
        <dbReference type="EMBL" id="CAB4769813.1"/>
    </source>
</evidence>
<reference evidence="2" key="1">
    <citation type="submission" date="2020-05" db="EMBL/GenBank/DDBJ databases">
        <authorList>
            <person name="Chiriac C."/>
            <person name="Salcher M."/>
            <person name="Ghai R."/>
            <person name="Kavagutti S V."/>
        </authorList>
    </citation>
    <scope>NUCLEOTIDE SEQUENCE</scope>
</reference>
<dbReference type="AlphaFoldDB" id="A0A6J6VFM7"/>
<evidence type="ECO:0000313" key="3">
    <source>
        <dbReference type="EMBL" id="CAB5066622.1"/>
    </source>
</evidence>
<organism evidence="2">
    <name type="scientific">freshwater metagenome</name>
    <dbReference type="NCBI Taxonomy" id="449393"/>
    <lineage>
        <taxon>unclassified sequences</taxon>
        <taxon>metagenomes</taxon>
        <taxon>ecological metagenomes</taxon>
    </lineage>
</organism>
<protein>
    <submittedName>
        <fullName evidence="2">Unannotated protein</fullName>
    </submittedName>
</protein>
<sequence>MTGWMSGERKCELCEAARITEWFHEDDLCWIAECEICAVPMVVWREHDNSPPDHVKIELHARLAMVVETHFEYEHYVDDNMRNIPDHYHAHARPRGGFFGHGAKRKGAS</sequence>
<evidence type="ECO:0000313" key="1">
    <source>
        <dbReference type="EMBL" id="CAB4709902.1"/>
    </source>
</evidence>
<gene>
    <name evidence="1" type="ORF">UFOPK2602_01091</name>
    <name evidence="2" type="ORF">UFOPK2806_02357</name>
    <name evidence="3" type="ORF">UFOPK4306_01870</name>
</gene>
<name>A0A6J6VFM7_9ZZZZ</name>
<dbReference type="EMBL" id="CAFBQP010000080">
    <property type="protein sequence ID" value="CAB5066622.1"/>
    <property type="molecule type" value="Genomic_DNA"/>
</dbReference>
<proteinExistence type="predicted"/>